<feature type="transmembrane region" description="Helical" evidence="1">
    <location>
        <begin position="30"/>
        <end position="49"/>
    </location>
</feature>
<keyword evidence="1" id="KW-1133">Transmembrane helix</keyword>
<reference evidence="2" key="1">
    <citation type="submission" date="2023-06" db="EMBL/GenBank/DDBJ databases">
        <authorList>
            <person name="Jiang Y."/>
            <person name="Liu Q."/>
        </authorList>
    </citation>
    <scope>NUCLEOTIDE SEQUENCE</scope>
    <source>
        <strain evidence="2">CGMCC 1.12090</strain>
    </source>
</reference>
<evidence type="ECO:0000313" key="3">
    <source>
        <dbReference type="Proteomes" id="UP001169027"/>
    </source>
</evidence>
<evidence type="ECO:0000256" key="1">
    <source>
        <dbReference type="SAM" id="Phobius"/>
    </source>
</evidence>
<protein>
    <submittedName>
        <fullName evidence="2">Uncharacterized protein</fullName>
    </submittedName>
</protein>
<keyword evidence="1" id="KW-0812">Transmembrane</keyword>
<keyword evidence="1" id="KW-0472">Membrane</keyword>
<dbReference type="Proteomes" id="UP001169027">
    <property type="component" value="Unassembled WGS sequence"/>
</dbReference>
<gene>
    <name evidence="2" type="ORF">Q2T77_32675</name>
</gene>
<proteinExistence type="predicted"/>
<keyword evidence="3" id="KW-1185">Reference proteome</keyword>
<evidence type="ECO:0000313" key="2">
    <source>
        <dbReference type="EMBL" id="MDO1537032.1"/>
    </source>
</evidence>
<dbReference type="EMBL" id="JAUKVY010000034">
    <property type="protein sequence ID" value="MDO1537032.1"/>
    <property type="molecule type" value="Genomic_DNA"/>
</dbReference>
<accession>A0ABT8SFS9</accession>
<feature type="transmembrane region" description="Helical" evidence="1">
    <location>
        <begin position="5"/>
        <end position="24"/>
    </location>
</feature>
<comment type="caution">
    <text evidence="2">The sequence shown here is derived from an EMBL/GenBank/DDBJ whole genome shotgun (WGS) entry which is preliminary data.</text>
</comment>
<dbReference type="RefSeq" id="WP_301815283.1">
    <property type="nucleotide sequence ID" value="NZ_JAUJZH010000034.1"/>
</dbReference>
<organism evidence="2 3">
    <name type="scientific">Variovorax ginsengisoli</name>
    <dbReference type="NCBI Taxonomy" id="363844"/>
    <lineage>
        <taxon>Bacteria</taxon>
        <taxon>Pseudomonadati</taxon>
        <taxon>Pseudomonadota</taxon>
        <taxon>Betaproteobacteria</taxon>
        <taxon>Burkholderiales</taxon>
        <taxon>Comamonadaceae</taxon>
        <taxon>Variovorax</taxon>
    </lineage>
</organism>
<sequence>MNIKIFNICLLVGWLMVLAGGVVIHPGWGLAIAGGLLIGLTLAAAYIAGWERPKAPTDKGENV</sequence>
<name>A0ABT8SFS9_9BURK</name>